<reference evidence="3 4" key="1">
    <citation type="submission" date="2016-10" db="EMBL/GenBank/DDBJ databases">
        <authorList>
            <person name="de Groot N.N."/>
        </authorList>
    </citation>
    <scope>NUCLEOTIDE SEQUENCE [LARGE SCALE GENOMIC DNA]</scope>
    <source>
        <strain evidence="3 4">CGMCC 1.11156</strain>
    </source>
</reference>
<evidence type="ECO:0000313" key="3">
    <source>
        <dbReference type="EMBL" id="SFI11540.1"/>
    </source>
</evidence>
<dbReference type="InterPro" id="IPR025184">
    <property type="entry name" value="AadA_C"/>
</dbReference>
<protein>
    <recommendedName>
        <fullName evidence="2">Adenylyltransferase AadA C-terminal domain-containing protein</fullName>
    </recommendedName>
</protein>
<keyword evidence="1" id="KW-0808">Transferase</keyword>
<accession>A0A1I3FK29</accession>
<dbReference type="AlphaFoldDB" id="A0A1I3FK29"/>
<dbReference type="STRING" id="1005945.SAMN05216561_10520"/>
<dbReference type="Proteomes" id="UP000198649">
    <property type="component" value="Unassembled WGS sequence"/>
</dbReference>
<dbReference type="EMBL" id="FOQG01000005">
    <property type="protein sequence ID" value="SFI11540.1"/>
    <property type="molecule type" value="Genomic_DNA"/>
</dbReference>
<dbReference type="RefSeq" id="WP_091111753.1">
    <property type="nucleotide sequence ID" value="NZ_BKAF01000006.1"/>
</dbReference>
<evidence type="ECO:0000259" key="2">
    <source>
        <dbReference type="Pfam" id="PF13427"/>
    </source>
</evidence>
<dbReference type="Pfam" id="PF13427">
    <property type="entry name" value="AadA_C"/>
    <property type="match status" value="1"/>
</dbReference>
<evidence type="ECO:0000256" key="1">
    <source>
        <dbReference type="ARBA" id="ARBA00022679"/>
    </source>
</evidence>
<feature type="domain" description="Adenylyltransferase AadA C-terminal" evidence="2">
    <location>
        <begin position="175"/>
        <end position="223"/>
    </location>
</feature>
<dbReference type="GO" id="GO:0016740">
    <property type="term" value="F:transferase activity"/>
    <property type="evidence" value="ECO:0007669"/>
    <property type="project" value="UniProtKB-KW"/>
</dbReference>
<keyword evidence="4" id="KW-1185">Reference proteome</keyword>
<organism evidence="3 4">
    <name type="scientific">Nocardioides psychrotolerans</name>
    <dbReference type="NCBI Taxonomy" id="1005945"/>
    <lineage>
        <taxon>Bacteria</taxon>
        <taxon>Bacillati</taxon>
        <taxon>Actinomycetota</taxon>
        <taxon>Actinomycetes</taxon>
        <taxon>Propionibacteriales</taxon>
        <taxon>Nocardioidaceae</taxon>
        <taxon>Nocardioides</taxon>
    </lineage>
</organism>
<name>A0A1I3FK29_9ACTN</name>
<evidence type="ECO:0000313" key="4">
    <source>
        <dbReference type="Proteomes" id="UP000198649"/>
    </source>
</evidence>
<gene>
    <name evidence="3" type="ORF">SAMN05216561_10520</name>
</gene>
<dbReference type="OrthoDB" id="4066793at2"/>
<sequence length="272" mass="29054">MIPAAVEEVCATFLRVAPPGLVTGLYLRGGTGFGEWVPGQSDVDFVATLAHRPDAGEVHRLRVAHEQVAAAHPDVAFDGPHVLAADLASDARGCPDVPTVLGRLFEPEGVVHDGVVAWHELAWHGVRIAGPSLGELGVWTSAQALRDFTRANLDTYWRDNAEALAAMPAEGASEGACCWCVLGVTRLHHLLVTGEMTTKSGAGRWGLTVYPERFHRVLREALGIRGAGVDASHAIHAIHGERGSEYSDDRAARGRDTAELTAWVVAQGTEEQ</sequence>
<proteinExistence type="predicted"/>